<accession>A0A0E9VVT2</accession>
<proteinExistence type="predicted"/>
<reference evidence="1" key="2">
    <citation type="journal article" date="2015" name="Fish Shellfish Immunol.">
        <title>Early steps in the European eel (Anguilla anguilla)-Vibrio vulnificus interaction in the gills: Role of the RtxA13 toxin.</title>
        <authorList>
            <person name="Callol A."/>
            <person name="Pajuelo D."/>
            <person name="Ebbesson L."/>
            <person name="Teles M."/>
            <person name="MacKenzie S."/>
            <person name="Amaro C."/>
        </authorList>
    </citation>
    <scope>NUCLEOTIDE SEQUENCE</scope>
</reference>
<dbReference type="AlphaFoldDB" id="A0A0E9VVT2"/>
<name>A0A0E9VVT2_ANGAN</name>
<evidence type="ECO:0000313" key="1">
    <source>
        <dbReference type="EMBL" id="JAH82206.1"/>
    </source>
</evidence>
<organism evidence="1">
    <name type="scientific">Anguilla anguilla</name>
    <name type="common">European freshwater eel</name>
    <name type="synonym">Muraena anguilla</name>
    <dbReference type="NCBI Taxonomy" id="7936"/>
    <lineage>
        <taxon>Eukaryota</taxon>
        <taxon>Metazoa</taxon>
        <taxon>Chordata</taxon>
        <taxon>Craniata</taxon>
        <taxon>Vertebrata</taxon>
        <taxon>Euteleostomi</taxon>
        <taxon>Actinopterygii</taxon>
        <taxon>Neopterygii</taxon>
        <taxon>Teleostei</taxon>
        <taxon>Anguilliformes</taxon>
        <taxon>Anguillidae</taxon>
        <taxon>Anguilla</taxon>
    </lineage>
</organism>
<reference evidence="1" key="1">
    <citation type="submission" date="2014-11" db="EMBL/GenBank/DDBJ databases">
        <authorList>
            <person name="Amaro Gonzalez C."/>
        </authorList>
    </citation>
    <scope>NUCLEOTIDE SEQUENCE</scope>
</reference>
<dbReference type="EMBL" id="GBXM01026371">
    <property type="protein sequence ID" value="JAH82206.1"/>
    <property type="molecule type" value="Transcribed_RNA"/>
</dbReference>
<protein>
    <submittedName>
        <fullName evidence="1">Uncharacterized protein</fullName>
    </submittedName>
</protein>
<sequence>MVAWLESIQADHSQCCPSIHVVVVGTGNVVEGGWAVVVTVVEIVEVDGFSGFSCGRIGCDSRCSSGGCAS</sequence>